<feature type="compositionally biased region" description="Polar residues" evidence="5">
    <location>
        <begin position="533"/>
        <end position="548"/>
    </location>
</feature>
<feature type="compositionally biased region" description="Polar residues" evidence="5">
    <location>
        <begin position="85"/>
        <end position="101"/>
    </location>
</feature>
<dbReference type="Gene3D" id="4.10.240.10">
    <property type="entry name" value="Zn(2)-C6 fungal-type DNA-binding domain"/>
    <property type="match status" value="1"/>
</dbReference>
<sequence>MPRVINHPVKAACLACRASKTRCDGQHPCKPCFERNRGCFYRPSRRGGPRRSTKNDKEVRRMSVSRSSISSSHPSTSGTAVDLPQCSSVSGTGDTNSAQETDPSLRHIIGLLTPFSGEQSLSVDPGLLWGPQDTEPPSEIENPVLRVYTSEKDIANAYYIYIHPYLALLPASVSPQYDDRPEVFQPPAAEAGTVDQSCLPYWPTTSLSLALSAILCLIPPPQDPQPSGECHVWMRRAYARLYAQAALSIAEKEIDDLVSPNNLTSYAEDDRLHNELPFQLYPVLALVALSIYEYCQCGNVSRMRTRANQAITTAMDLGLHRLDTNASEAHRRAWWSAVSILYHTSVVQVSSPIITANDPRITTPFPKFKAFIDGPEPWPLLLKAQEAYISVSDLLGALGLVYKAPTQSLELRDQIYQLDSRIMSLATDSEFYMGLTCKDDAEGVAMQGMGLIAYLLLHSAWIRLHRFRAFMDIPLFVEKHCDLTAINDKAPYPEVSSNFEAVFPFTEQQSSVRCLKSSLSVARAFRNLPRPQPSRSAGGSGNHHSPTAGSLDIPSAVSSTTLGATSPSALPYFKCTAMQASYSMFMLVHRIRAAIASNRLSVCYPLMASPEPATEIQDARRLIEELRHAIECLKHSMERDMVFEGIAAMCRGLTAVYLSVFQTDYFEQEVSRPPARQQR</sequence>
<dbReference type="EMBL" id="QQZZ01000144">
    <property type="protein sequence ID" value="RMZ39022.1"/>
    <property type="molecule type" value="Genomic_DNA"/>
</dbReference>
<comment type="caution">
    <text evidence="7">The sequence shown here is derived from an EMBL/GenBank/DDBJ whole genome shotgun (WGS) entry which is preliminary data.</text>
</comment>
<dbReference type="PROSITE" id="PS00463">
    <property type="entry name" value="ZN2_CY6_FUNGAL_1"/>
    <property type="match status" value="1"/>
</dbReference>
<dbReference type="SUPFAM" id="SSF57701">
    <property type="entry name" value="Zn2/Cys6 DNA-binding domain"/>
    <property type="match status" value="1"/>
</dbReference>
<evidence type="ECO:0000256" key="4">
    <source>
        <dbReference type="ARBA" id="ARBA00023242"/>
    </source>
</evidence>
<dbReference type="CDD" id="cd12148">
    <property type="entry name" value="fungal_TF_MHR"/>
    <property type="match status" value="1"/>
</dbReference>
<keyword evidence="3" id="KW-0804">Transcription</keyword>
<proteinExistence type="predicted"/>
<dbReference type="AlphaFoldDB" id="A0AB74BZV3"/>
<dbReference type="GO" id="GO:0003677">
    <property type="term" value="F:DNA binding"/>
    <property type="evidence" value="ECO:0007669"/>
    <property type="project" value="UniProtKB-KW"/>
</dbReference>
<evidence type="ECO:0000256" key="3">
    <source>
        <dbReference type="ARBA" id="ARBA00023163"/>
    </source>
</evidence>
<dbReference type="GO" id="GO:0000981">
    <property type="term" value="F:DNA-binding transcription factor activity, RNA polymerase II-specific"/>
    <property type="evidence" value="ECO:0007669"/>
    <property type="project" value="InterPro"/>
</dbReference>
<feature type="region of interest" description="Disordered" evidence="5">
    <location>
        <begin position="529"/>
        <end position="550"/>
    </location>
</feature>
<reference evidence="7 8" key="1">
    <citation type="submission" date="2018-07" db="EMBL/GenBank/DDBJ databases">
        <title>Identification of spontaneous genetic mutation associated with occurrence of a yellow conidial color mutant of Aspergillus flavus.</title>
        <authorList>
            <person name="Chang P.-K."/>
            <person name="Mack B.M."/>
            <person name="Scharfenstein L."/>
            <person name="Gilbert M.K."/>
        </authorList>
    </citation>
    <scope>NUCLEOTIDE SEQUENCE [LARGE SCALE GENOMIC DNA]</scope>
    <source>
        <strain evidence="7 8">CA14</strain>
    </source>
</reference>
<organism evidence="7 8">
    <name type="scientific">Aspergillus flavus</name>
    <dbReference type="NCBI Taxonomy" id="5059"/>
    <lineage>
        <taxon>Eukaryota</taxon>
        <taxon>Fungi</taxon>
        <taxon>Dikarya</taxon>
        <taxon>Ascomycota</taxon>
        <taxon>Pezizomycotina</taxon>
        <taxon>Eurotiomycetes</taxon>
        <taxon>Eurotiomycetidae</taxon>
        <taxon>Eurotiales</taxon>
        <taxon>Aspergillaceae</taxon>
        <taxon>Aspergillus</taxon>
        <taxon>Aspergillus subgen. Circumdati</taxon>
    </lineage>
</organism>
<dbReference type="GO" id="GO:0009893">
    <property type="term" value="P:positive regulation of metabolic process"/>
    <property type="evidence" value="ECO:0007669"/>
    <property type="project" value="UniProtKB-ARBA"/>
</dbReference>
<evidence type="ECO:0000313" key="8">
    <source>
        <dbReference type="Proteomes" id="UP000275480"/>
    </source>
</evidence>
<dbReference type="Pfam" id="PF00172">
    <property type="entry name" value="Zn_clus"/>
    <property type="match status" value="1"/>
</dbReference>
<feature type="compositionally biased region" description="Low complexity" evidence="5">
    <location>
        <begin position="64"/>
        <end position="77"/>
    </location>
</feature>
<dbReference type="SMART" id="SM00066">
    <property type="entry name" value="GAL4"/>
    <property type="match status" value="1"/>
</dbReference>
<feature type="domain" description="Zn(2)-C6 fungal-type" evidence="6">
    <location>
        <begin position="12"/>
        <end position="41"/>
    </location>
</feature>
<dbReference type="PANTHER" id="PTHR47431:SF5">
    <property type="entry name" value="ZN(II)2CYS6 TRANSCRIPTION FACTOR (EUROFUNG)"/>
    <property type="match status" value="1"/>
</dbReference>
<feature type="region of interest" description="Disordered" evidence="5">
    <location>
        <begin position="43"/>
        <end position="101"/>
    </location>
</feature>
<accession>A0AB74BZV3</accession>
<evidence type="ECO:0000259" key="6">
    <source>
        <dbReference type="PROSITE" id="PS50048"/>
    </source>
</evidence>
<feature type="compositionally biased region" description="Basic residues" evidence="5">
    <location>
        <begin position="43"/>
        <end position="52"/>
    </location>
</feature>
<evidence type="ECO:0000256" key="5">
    <source>
        <dbReference type="SAM" id="MobiDB-lite"/>
    </source>
</evidence>
<evidence type="ECO:0000313" key="7">
    <source>
        <dbReference type="EMBL" id="RMZ39022.1"/>
    </source>
</evidence>
<protein>
    <recommendedName>
        <fullName evidence="6">Zn(2)-C6 fungal-type domain-containing protein</fullName>
    </recommendedName>
</protein>
<dbReference type="PANTHER" id="PTHR47431">
    <property type="entry name" value="ZN(II)2CYS6 TRANSCRIPTION FACTOR (EUROFUNG)-RELATED"/>
    <property type="match status" value="1"/>
</dbReference>
<dbReference type="PROSITE" id="PS50048">
    <property type="entry name" value="ZN2_CY6_FUNGAL_2"/>
    <property type="match status" value="1"/>
</dbReference>
<dbReference type="InterPro" id="IPR001138">
    <property type="entry name" value="Zn2Cys6_DnaBD"/>
</dbReference>
<dbReference type="Proteomes" id="UP000275480">
    <property type="component" value="Unassembled WGS sequence"/>
</dbReference>
<dbReference type="CDD" id="cd00067">
    <property type="entry name" value="GAL4"/>
    <property type="match status" value="1"/>
</dbReference>
<evidence type="ECO:0000256" key="1">
    <source>
        <dbReference type="ARBA" id="ARBA00023015"/>
    </source>
</evidence>
<name>A0AB74BZV3_ASPFL</name>
<keyword evidence="2" id="KW-0238">DNA-binding</keyword>
<dbReference type="InterPro" id="IPR036864">
    <property type="entry name" value="Zn2-C6_fun-type_DNA-bd_sf"/>
</dbReference>
<evidence type="ECO:0000256" key="2">
    <source>
        <dbReference type="ARBA" id="ARBA00023125"/>
    </source>
</evidence>
<keyword evidence="4" id="KW-0539">Nucleus</keyword>
<keyword evidence="1" id="KW-0805">Transcription regulation</keyword>
<gene>
    <name evidence="7" type="ORF">CA14_003290</name>
</gene>
<dbReference type="GO" id="GO:0008270">
    <property type="term" value="F:zinc ion binding"/>
    <property type="evidence" value="ECO:0007669"/>
    <property type="project" value="InterPro"/>
</dbReference>